<dbReference type="eggNOG" id="COG0654">
    <property type="taxonomic scope" value="Bacteria"/>
</dbReference>
<evidence type="ECO:0008006" key="3">
    <source>
        <dbReference type="Google" id="ProtNLM"/>
    </source>
</evidence>
<reference evidence="1" key="1">
    <citation type="submission" date="2013-12" db="EMBL/GenBank/DDBJ databases">
        <authorList>
            <person name="Linke B."/>
        </authorList>
    </citation>
    <scope>NUCLEOTIDE SEQUENCE [LARGE SCALE GENOMIC DNA]</scope>
    <source>
        <strain evidence="1">CRIB-18</strain>
    </source>
</reference>
<dbReference type="EMBL" id="CCEJ010000005">
    <property type="protein sequence ID" value="CDR34107.1"/>
    <property type="molecule type" value="Genomic_DNA"/>
</dbReference>
<dbReference type="Gene3D" id="3.30.9.10">
    <property type="entry name" value="D-Amino Acid Oxidase, subunit A, domain 2"/>
    <property type="match status" value="1"/>
</dbReference>
<sequence>MRGGGYKVDVRGTALEVAKRMGIYEDLLEANVNLVCSKFVSSGQKVFDFDGDILGHSSEGEIEINRWDLAQILSKKVGEIEIIYGDSITNIDGKMVHFEQMEPREFDIVVGADGQYSNVRRLAFGEDATFLKRYGIQFCVFPIPNIFELERCEIVYFDSGKLATAYAVGNHSYACLVFKSEDVALSVDNLKAIFENEFQGLGWEVPLLVSLMKESNDCYFNSIAQVRMPCWSKGRVALIGDAAHSVQAMGTSLAMIGAYVLAREIDESNGDYALAFESYEKAMRNLVEASQDLAENNQQAFTQSSIRMKIQLYLMRILPKRIIQYFNEMGKKQMKDVANRLTLEPTIPAAEVR</sequence>
<reference evidence="1" key="2">
    <citation type="submission" date="2014-09" db="EMBL/GenBank/DDBJ databases">
        <title>Criblamydia sequanensis harbors a mega-plasmid encoding arsenite resistance.</title>
        <authorList>
            <person name="Bertelli C."/>
            <person name="Goesmann A."/>
            <person name="Greub G."/>
        </authorList>
    </citation>
    <scope>NUCLEOTIDE SEQUENCE [LARGE SCALE GENOMIC DNA]</scope>
    <source>
        <strain evidence="1">CRIB-18</strain>
    </source>
</reference>
<dbReference type="PANTHER" id="PTHR46865:SF2">
    <property type="entry name" value="MONOOXYGENASE"/>
    <property type="match status" value="1"/>
</dbReference>
<evidence type="ECO:0000313" key="2">
    <source>
        <dbReference type="Proteomes" id="UP000031552"/>
    </source>
</evidence>
<name>A0A090CZ23_9BACT</name>
<keyword evidence="2" id="KW-1185">Reference proteome</keyword>
<proteinExistence type="predicted"/>
<comment type="caution">
    <text evidence="1">The sequence shown here is derived from an EMBL/GenBank/DDBJ whole genome shotgun (WGS) entry which is preliminary data.</text>
</comment>
<dbReference type="STRING" id="1437425.CSEC_1287"/>
<evidence type="ECO:0000313" key="1">
    <source>
        <dbReference type="EMBL" id="CDR34107.1"/>
    </source>
</evidence>
<dbReference type="InterPro" id="IPR036188">
    <property type="entry name" value="FAD/NAD-bd_sf"/>
</dbReference>
<dbReference type="InterPro" id="IPR051704">
    <property type="entry name" value="FAD_aromatic-hydroxylase"/>
</dbReference>
<dbReference type="PANTHER" id="PTHR46865">
    <property type="entry name" value="OXIDOREDUCTASE-RELATED"/>
    <property type="match status" value="1"/>
</dbReference>
<dbReference type="Proteomes" id="UP000031552">
    <property type="component" value="Unassembled WGS sequence"/>
</dbReference>
<dbReference type="AlphaFoldDB" id="A0A090CZ23"/>
<dbReference type="SUPFAM" id="SSF51905">
    <property type="entry name" value="FAD/NAD(P)-binding domain"/>
    <property type="match status" value="1"/>
</dbReference>
<gene>
    <name evidence="1" type="ORF">CSEC_1287</name>
</gene>
<organism evidence="1 2">
    <name type="scientific">Candidatus Criblamydia sequanensis CRIB-18</name>
    <dbReference type="NCBI Taxonomy" id="1437425"/>
    <lineage>
        <taxon>Bacteria</taxon>
        <taxon>Pseudomonadati</taxon>
        <taxon>Chlamydiota</taxon>
        <taxon>Chlamydiia</taxon>
        <taxon>Parachlamydiales</taxon>
        <taxon>Candidatus Criblamydiaceae</taxon>
        <taxon>Candidatus Criblamydia</taxon>
    </lineage>
</organism>
<accession>A0A090CZ23</accession>
<dbReference type="Gene3D" id="3.50.50.60">
    <property type="entry name" value="FAD/NAD(P)-binding domain"/>
    <property type="match status" value="1"/>
</dbReference>
<protein>
    <recommendedName>
        <fullName evidence="3">FAD-binding domain-containing protein</fullName>
    </recommendedName>
</protein>